<dbReference type="Proteomes" id="UP000011841">
    <property type="component" value="Chromosome"/>
</dbReference>
<dbReference type="OrthoDB" id="9801052at2"/>
<dbReference type="eggNOG" id="COG0001">
    <property type="taxonomic scope" value="Bacteria"/>
</dbReference>
<dbReference type="InterPro" id="IPR015422">
    <property type="entry name" value="PyrdxlP-dep_Trfase_small"/>
</dbReference>
<dbReference type="STRING" id="1245469.S58_09210"/>
<dbReference type="HOGENOM" id="CLU_016922_1_2_5"/>
<dbReference type="Gene3D" id="3.90.1150.10">
    <property type="entry name" value="Aspartate Aminotransferase, domain 1"/>
    <property type="match status" value="1"/>
</dbReference>
<organism evidence="5 6">
    <name type="scientific">Bradyrhizobium oligotrophicum S58</name>
    <dbReference type="NCBI Taxonomy" id="1245469"/>
    <lineage>
        <taxon>Bacteria</taxon>
        <taxon>Pseudomonadati</taxon>
        <taxon>Pseudomonadota</taxon>
        <taxon>Alphaproteobacteria</taxon>
        <taxon>Hyphomicrobiales</taxon>
        <taxon>Nitrobacteraceae</taxon>
        <taxon>Bradyrhizobium</taxon>
    </lineage>
</organism>
<dbReference type="Gene3D" id="3.40.640.10">
    <property type="entry name" value="Type I PLP-dependent aspartate aminotransferase-like (Major domain)"/>
    <property type="match status" value="1"/>
</dbReference>
<reference evidence="5 6" key="1">
    <citation type="journal article" date="2013" name="Appl. Environ. Microbiol.">
        <title>Genome analysis suggests that the soil oligotrophic bacterium Agromonas oligotrophica (Bradyrhizobium oligotrophicum) is a nitrogen-fixing symbiont of Aeschynomene indica.</title>
        <authorList>
            <person name="Okubo T."/>
            <person name="Fukushima S."/>
            <person name="Itakura M."/>
            <person name="Oshima K."/>
            <person name="Longtonglang A."/>
            <person name="Teaumroong N."/>
            <person name="Mitsui H."/>
            <person name="Hattori M."/>
            <person name="Hattori R."/>
            <person name="Hattori T."/>
            <person name="Minamisawa K."/>
        </authorList>
    </citation>
    <scope>NUCLEOTIDE SEQUENCE [LARGE SCALE GENOMIC DNA]</scope>
    <source>
        <strain evidence="5 6">S58</strain>
    </source>
</reference>
<dbReference type="InterPro" id="IPR005814">
    <property type="entry name" value="Aminotrans_3"/>
</dbReference>
<dbReference type="GeneID" id="301814900"/>
<dbReference type="InterPro" id="IPR015424">
    <property type="entry name" value="PyrdxlP-dep_Trfase"/>
</dbReference>
<dbReference type="CDD" id="cd00610">
    <property type="entry name" value="OAT_like"/>
    <property type="match status" value="1"/>
</dbReference>
<keyword evidence="6" id="KW-1185">Reference proteome</keyword>
<accession>M4Z2E5</accession>
<dbReference type="KEGG" id="aol:S58_09210"/>
<keyword evidence="2 3" id="KW-0663">Pyridoxal phosphate</keyword>
<proteinExistence type="inferred from homology"/>
<evidence type="ECO:0000313" key="5">
    <source>
        <dbReference type="EMBL" id="BAM86932.1"/>
    </source>
</evidence>
<evidence type="ECO:0000256" key="2">
    <source>
        <dbReference type="ARBA" id="ARBA00022898"/>
    </source>
</evidence>
<dbReference type="SUPFAM" id="SSF53383">
    <property type="entry name" value="PLP-dependent transferases"/>
    <property type="match status" value="1"/>
</dbReference>
<dbReference type="PANTHER" id="PTHR43713">
    <property type="entry name" value="GLUTAMATE-1-SEMIALDEHYDE 2,1-AMINOMUTASE"/>
    <property type="match status" value="1"/>
</dbReference>
<sequence>MTGQSALPCSAIEKTSGARVGPRSSEAFRRARDVFPDGTTRVTIERDPTPRYVSHGAGAYVFDADGRRFLDLNANFTTLIHGHAFAPVVSALEQQLRDGTCFANPTEKEIDLAALICERVPAIERIRFCNTGTEAVMFAIKAARAWTGRPGIAKIEGAYHGAYDWVEVSQSSTPANWGSRDDPNAVTFYRGMPDSVLFDVVPLRFNDPQRATELIGRSADLLAAIVIDPMPSRAGLIAPDPEFVSAIQAAARRHGILIISDEVLNFRQGYAGAAARFGLEPDLYTLGKIIGGGLPIGAIGGRASVMAAFDAGQTRPAVPQGGTFSANPMSMTAGLVAMQHLDEAAFARLEQIGDLLRSRLMHAIERRQVAFSVTGAASLFRIHPKRLPPRDFREAFWSKSEAAVMTELTRFFTAEGIVLPNGAAACLSTPMGETEIDLIVQVFEHFLSDRAQRMEWGQP</sequence>
<evidence type="ECO:0000256" key="4">
    <source>
        <dbReference type="SAM" id="MobiDB-lite"/>
    </source>
</evidence>
<dbReference type="RefSeq" id="WP_015664067.1">
    <property type="nucleotide sequence ID" value="NC_020453.1"/>
</dbReference>
<dbReference type="Pfam" id="PF00202">
    <property type="entry name" value="Aminotran_3"/>
    <property type="match status" value="1"/>
</dbReference>
<comment type="similarity">
    <text evidence="3">Belongs to the class-III pyridoxal-phosphate-dependent aminotransferase family.</text>
</comment>
<dbReference type="EMBL" id="AP012603">
    <property type="protein sequence ID" value="BAM86932.1"/>
    <property type="molecule type" value="Genomic_DNA"/>
</dbReference>
<name>M4Z2E5_9BRAD</name>
<dbReference type="GO" id="GO:0008483">
    <property type="term" value="F:transaminase activity"/>
    <property type="evidence" value="ECO:0007669"/>
    <property type="project" value="InterPro"/>
</dbReference>
<feature type="region of interest" description="Disordered" evidence="4">
    <location>
        <begin position="1"/>
        <end position="23"/>
    </location>
</feature>
<dbReference type="InterPro" id="IPR015421">
    <property type="entry name" value="PyrdxlP-dep_Trfase_major"/>
</dbReference>
<evidence type="ECO:0000256" key="3">
    <source>
        <dbReference type="RuleBase" id="RU003560"/>
    </source>
</evidence>
<dbReference type="GO" id="GO:0030170">
    <property type="term" value="F:pyridoxal phosphate binding"/>
    <property type="evidence" value="ECO:0007669"/>
    <property type="project" value="InterPro"/>
</dbReference>
<comment type="cofactor">
    <cofactor evidence="1">
        <name>pyridoxal 5'-phosphate</name>
        <dbReference type="ChEBI" id="CHEBI:597326"/>
    </cofactor>
</comment>
<dbReference type="PATRIC" id="fig|1245469.3.peg.940"/>
<dbReference type="PANTHER" id="PTHR43713:SF3">
    <property type="entry name" value="GLUTAMATE-1-SEMIALDEHYDE 2,1-AMINOMUTASE 1, CHLOROPLASTIC-RELATED"/>
    <property type="match status" value="1"/>
</dbReference>
<dbReference type="AlphaFoldDB" id="M4Z2E5"/>
<protein>
    <submittedName>
        <fullName evidence="5">Putative AtrB glutamate-1-semialdehyde 2,1-aminomutase</fullName>
    </submittedName>
</protein>
<evidence type="ECO:0000313" key="6">
    <source>
        <dbReference type="Proteomes" id="UP000011841"/>
    </source>
</evidence>
<gene>
    <name evidence="5" type="ORF">S58_09210</name>
</gene>
<evidence type="ECO:0000256" key="1">
    <source>
        <dbReference type="ARBA" id="ARBA00001933"/>
    </source>
</evidence>